<dbReference type="OrthoDB" id="9813771at2"/>
<evidence type="ECO:0000313" key="4">
    <source>
        <dbReference type="EMBL" id="OKL48806.1"/>
    </source>
</evidence>
<feature type="domain" description="Impact N-terminal" evidence="2">
    <location>
        <begin position="17"/>
        <end position="124"/>
    </location>
</feature>
<dbReference type="EMBL" id="MQSV01000002">
    <property type="protein sequence ID" value="OKL48806.1"/>
    <property type="molecule type" value="Genomic_DNA"/>
</dbReference>
<dbReference type="Pfam" id="PF01205">
    <property type="entry name" value="Impact_N"/>
    <property type="match status" value="1"/>
</dbReference>
<dbReference type="InterPro" id="IPR035647">
    <property type="entry name" value="EFG_III/V"/>
</dbReference>
<dbReference type="RefSeq" id="WP_073708814.1">
    <property type="nucleotide sequence ID" value="NZ_MQSV01000002.1"/>
</dbReference>
<dbReference type="InterPro" id="IPR001498">
    <property type="entry name" value="Impact_N"/>
</dbReference>
<dbReference type="InterPro" id="IPR015269">
    <property type="entry name" value="UPF0029_Impact_C"/>
</dbReference>
<evidence type="ECO:0000313" key="5">
    <source>
        <dbReference type="Proteomes" id="UP000186785"/>
    </source>
</evidence>
<organism evidence="4 5">
    <name type="scientific">Boudabousia liubingyangii</name>
    <dbReference type="NCBI Taxonomy" id="1921764"/>
    <lineage>
        <taxon>Bacteria</taxon>
        <taxon>Bacillati</taxon>
        <taxon>Actinomycetota</taxon>
        <taxon>Actinomycetes</taxon>
        <taxon>Actinomycetales</taxon>
        <taxon>Actinomycetaceae</taxon>
        <taxon>Boudabousia</taxon>
    </lineage>
</organism>
<accession>A0A1Q5PMQ1</accession>
<dbReference type="Proteomes" id="UP000186785">
    <property type="component" value="Unassembled WGS sequence"/>
</dbReference>
<comment type="similarity">
    <text evidence="1">Belongs to the IMPACT family.</text>
</comment>
<comment type="caution">
    <text evidence="4">The sequence shown here is derived from an EMBL/GenBank/DDBJ whole genome shotgun (WGS) entry which is preliminary data.</text>
</comment>
<dbReference type="SUPFAM" id="SSF54211">
    <property type="entry name" value="Ribosomal protein S5 domain 2-like"/>
    <property type="match status" value="1"/>
</dbReference>
<dbReference type="Pfam" id="PF09186">
    <property type="entry name" value="DUF1949"/>
    <property type="match status" value="1"/>
</dbReference>
<protein>
    <submittedName>
        <fullName evidence="4">YigZ family protein</fullName>
    </submittedName>
</protein>
<dbReference type="PANTHER" id="PTHR16301">
    <property type="entry name" value="IMPACT-RELATED"/>
    <property type="match status" value="1"/>
</dbReference>
<evidence type="ECO:0000259" key="3">
    <source>
        <dbReference type="Pfam" id="PF09186"/>
    </source>
</evidence>
<dbReference type="GO" id="GO:0005737">
    <property type="term" value="C:cytoplasm"/>
    <property type="evidence" value="ECO:0007669"/>
    <property type="project" value="TreeGrafter"/>
</dbReference>
<dbReference type="AlphaFoldDB" id="A0A1Q5PMQ1"/>
<dbReference type="GO" id="GO:0006446">
    <property type="term" value="P:regulation of translational initiation"/>
    <property type="evidence" value="ECO:0007669"/>
    <property type="project" value="TreeGrafter"/>
</dbReference>
<evidence type="ECO:0000256" key="1">
    <source>
        <dbReference type="ARBA" id="ARBA00007665"/>
    </source>
</evidence>
<dbReference type="InterPro" id="IPR023582">
    <property type="entry name" value="Impact"/>
</dbReference>
<name>A0A1Q5PMQ1_9ACTO</name>
<keyword evidence="5" id="KW-1185">Reference proteome</keyword>
<dbReference type="InterPro" id="IPR036956">
    <property type="entry name" value="Impact_N_sf"/>
</dbReference>
<feature type="domain" description="UPF0029" evidence="3">
    <location>
        <begin position="141"/>
        <end position="194"/>
    </location>
</feature>
<proteinExistence type="inferred from homology"/>
<dbReference type="SUPFAM" id="SSF54980">
    <property type="entry name" value="EF-G C-terminal domain-like"/>
    <property type="match status" value="1"/>
</dbReference>
<dbReference type="Gene3D" id="3.30.230.30">
    <property type="entry name" value="Impact, N-terminal domain"/>
    <property type="match status" value="1"/>
</dbReference>
<evidence type="ECO:0000259" key="2">
    <source>
        <dbReference type="Pfam" id="PF01205"/>
    </source>
</evidence>
<dbReference type="NCBIfam" id="TIGR00257">
    <property type="entry name" value="IMPACT_YIGZ"/>
    <property type="match status" value="1"/>
</dbReference>
<dbReference type="PANTHER" id="PTHR16301:SF20">
    <property type="entry name" value="IMPACT FAMILY MEMBER YIGZ"/>
    <property type="match status" value="1"/>
</dbReference>
<dbReference type="InterPro" id="IPR015796">
    <property type="entry name" value="Impact_YigZ-like"/>
</dbReference>
<reference evidence="4 5" key="1">
    <citation type="submission" date="2016-11" db="EMBL/GenBank/DDBJ databases">
        <title>Actinomyces gypaetusis sp. nov. isolated from the vulture Gypaetus barbatus in Qinghai Tibet Plateau China.</title>
        <authorList>
            <person name="Meng X."/>
        </authorList>
    </citation>
    <scope>NUCLEOTIDE SEQUENCE [LARGE SCALE GENOMIC DNA]</scope>
    <source>
        <strain evidence="4 5">VUL4_2</strain>
    </source>
</reference>
<gene>
    <name evidence="4" type="ORF">BSR29_02810</name>
</gene>
<dbReference type="InterPro" id="IPR020568">
    <property type="entry name" value="Ribosomal_Su5_D2-typ_SF"/>
</dbReference>
<dbReference type="InterPro" id="IPR020569">
    <property type="entry name" value="UPF0029_Impact_CS"/>
</dbReference>
<dbReference type="STRING" id="1921764.BSR28_02670"/>
<dbReference type="PROSITE" id="PS00910">
    <property type="entry name" value="UPF0029"/>
    <property type="match status" value="1"/>
</dbReference>
<sequence length="212" mass="23294">MRTLPQNFQIETELEIKRSRFITNLARTPSESEAREFIDQIRSRYPDARHHCTAFIVRNPDAHDIERSSDDGEPSGTAGAPLLETLKGAELTEVTVVVTRYFGGILLGTGGLVRAYTDAANQAINASPKMELRPLALFEVKAPHAIAGKISAWMLSQGYEIIDTQYQQEAVFQVLSEISAQETLCENLLALSQGEVTPVKIGTQIGESPVHS</sequence>